<evidence type="ECO:0000313" key="5">
    <source>
        <dbReference type="RefSeq" id="XP_033535259.1"/>
    </source>
</evidence>
<accession>A0A6G1G6G4</accession>
<feature type="region of interest" description="Disordered" evidence="1">
    <location>
        <begin position="250"/>
        <end position="272"/>
    </location>
</feature>
<gene>
    <name evidence="3 5" type="ORF">P152DRAFT_472467</name>
</gene>
<reference evidence="5" key="2">
    <citation type="submission" date="2020-04" db="EMBL/GenBank/DDBJ databases">
        <authorList>
            <consortium name="NCBI Genome Project"/>
        </authorList>
    </citation>
    <scope>NUCLEOTIDE SEQUENCE</scope>
    <source>
        <strain evidence="5">CBS 781.70</strain>
    </source>
</reference>
<reference evidence="3 5" key="1">
    <citation type="submission" date="2020-01" db="EMBL/GenBank/DDBJ databases">
        <authorList>
            <consortium name="DOE Joint Genome Institute"/>
            <person name="Haridas S."/>
            <person name="Albert R."/>
            <person name="Binder M."/>
            <person name="Bloem J."/>
            <person name="Labutti K."/>
            <person name="Salamov A."/>
            <person name="Andreopoulos B."/>
            <person name="Baker S.E."/>
            <person name="Barry K."/>
            <person name="Bills G."/>
            <person name="Bluhm B.H."/>
            <person name="Cannon C."/>
            <person name="Castanera R."/>
            <person name="Culley D.E."/>
            <person name="Daum C."/>
            <person name="Ezra D."/>
            <person name="Gonzalez J.B."/>
            <person name="Henrissat B."/>
            <person name="Kuo A."/>
            <person name="Liang C."/>
            <person name="Lipzen A."/>
            <person name="Lutzoni F."/>
            <person name="Magnuson J."/>
            <person name="Mondo S."/>
            <person name="Nolan M."/>
            <person name="Ohm R."/>
            <person name="Pangilinan J."/>
            <person name="Park H.-J."/>
            <person name="Ramirez L."/>
            <person name="Alfaro M."/>
            <person name="Sun H."/>
            <person name="Tritt A."/>
            <person name="Yoshinaga Y."/>
            <person name="Zwiers L.-H."/>
            <person name="Turgeon B.G."/>
            <person name="Goodwin S.B."/>
            <person name="Spatafora J.W."/>
            <person name="Crous P.W."/>
            <person name="Grigoriev I.V."/>
        </authorList>
    </citation>
    <scope>NUCLEOTIDE SEQUENCE</scope>
    <source>
        <strain evidence="3 5">CBS 781.70</strain>
    </source>
</reference>
<keyword evidence="2" id="KW-0732">Signal</keyword>
<dbReference type="EMBL" id="ML975154">
    <property type="protein sequence ID" value="KAF1813628.1"/>
    <property type="molecule type" value="Genomic_DNA"/>
</dbReference>
<protein>
    <recommendedName>
        <fullName evidence="6">GPI anchored protein</fullName>
    </recommendedName>
</protein>
<evidence type="ECO:0008006" key="6">
    <source>
        <dbReference type="Google" id="ProtNLM"/>
    </source>
</evidence>
<evidence type="ECO:0000256" key="2">
    <source>
        <dbReference type="SAM" id="SignalP"/>
    </source>
</evidence>
<organism evidence="3">
    <name type="scientific">Eremomyces bilateralis CBS 781.70</name>
    <dbReference type="NCBI Taxonomy" id="1392243"/>
    <lineage>
        <taxon>Eukaryota</taxon>
        <taxon>Fungi</taxon>
        <taxon>Dikarya</taxon>
        <taxon>Ascomycota</taxon>
        <taxon>Pezizomycotina</taxon>
        <taxon>Dothideomycetes</taxon>
        <taxon>Dothideomycetes incertae sedis</taxon>
        <taxon>Eremomycetales</taxon>
        <taxon>Eremomycetaceae</taxon>
        <taxon>Eremomyces</taxon>
    </lineage>
</organism>
<keyword evidence="4" id="KW-1185">Reference proteome</keyword>
<proteinExistence type="predicted"/>
<evidence type="ECO:0000256" key="1">
    <source>
        <dbReference type="SAM" id="MobiDB-lite"/>
    </source>
</evidence>
<dbReference type="AlphaFoldDB" id="A0A6G1G6G4"/>
<feature type="region of interest" description="Disordered" evidence="1">
    <location>
        <begin position="128"/>
        <end position="147"/>
    </location>
</feature>
<feature type="signal peptide" evidence="2">
    <location>
        <begin position="1"/>
        <end position="20"/>
    </location>
</feature>
<dbReference type="GeneID" id="54421724"/>
<evidence type="ECO:0000313" key="3">
    <source>
        <dbReference type="EMBL" id="KAF1813628.1"/>
    </source>
</evidence>
<feature type="chain" id="PRO_5044631859" description="GPI anchored protein" evidence="2">
    <location>
        <begin position="21"/>
        <end position="302"/>
    </location>
</feature>
<reference evidence="5" key="3">
    <citation type="submission" date="2025-04" db="UniProtKB">
        <authorList>
            <consortium name="RefSeq"/>
        </authorList>
    </citation>
    <scope>IDENTIFICATION</scope>
    <source>
        <strain evidence="5">CBS 781.70</strain>
    </source>
</reference>
<dbReference type="RefSeq" id="XP_033535259.1">
    <property type="nucleotide sequence ID" value="XM_033681154.1"/>
</dbReference>
<sequence length="302" mass="29874">MHRFSICIFVLCLLSDLVASDALHARNPQITSPAFLLDKRQAICQQPSDTICPDMTGCCPLNAPCTRTTSNIPLCQTTCLSALRCSPPFTNLCCPSGSTCDPANHGLCAPTLVLGRASLTSPPAVRATLTGTGTATPRATAGGVGDPSAESRCRARGGACILVDSCSEQGGSSTAGLCPGGVDVRCCSLPLDEKCGGRGGAGCVSTEFCAAKGGESVSGLCGGPGNIRCCVGGAAGNGTGNGTTLSVNNRTTSTVGGTRSVGVTSSSERAGPSSSVVGGGLVGIKTWGMEAVVALAGAVAIL</sequence>
<feature type="compositionally biased region" description="Low complexity" evidence="1">
    <location>
        <begin position="128"/>
        <end position="141"/>
    </location>
</feature>
<evidence type="ECO:0000313" key="4">
    <source>
        <dbReference type="Proteomes" id="UP000504638"/>
    </source>
</evidence>
<dbReference type="OrthoDB" id="2251794at2759"/>
<name>A0A6G1G6G4_9PEZI</name>
<dbReference type="Proteomes" id="UP000504638">
    <property type="component" value="Unplaced"/>
</dbReference>